<protein>
    <submittedName>
        <fullName evidence="1">312_t:CDS:1</fullName>
    </submittedName>
</protein>
<name>A0ACA9MX94_9GLOM</name>
<organism evidence="1 2">
    <name type="scientific">Scutellospora calospora</name>
    <dbReference type="NCBI Taxonomy" id="85575"/>
    <lineage>
        <taxon>Eukaryota</taxon>
        <taxon>Fungi</taxon>
        <taxon>Fungi incertae sedis</taxon>
        <taxon>Mucoromycota</taxon>
        <taxon>Glomeromycotina</taxon>
        <taxon>Glomeromycetes</taxon>
        <taxon>Diversisporales</taxon>
        <taxon>Gigasporaceae</taxon>
        <taxon>Scutellospora</taxon>
    </lineage>
</organism>
<proteinExistence type="predicted"/>
<dbReference type="Proteomes" id="UP000789860">
    <property type="component" value="Unassembled WGS sequence"/>
</dbReference>
<keyword evidence="2" id="KW-1185">Reference proteome</keyword>
<dbReference type="EMBL" id="CAJVPM010016542">
    <property type="protein sequence ID" value="CAG8614649.1"/>
    <property type="molecule type" value="Genomic_DNA"/>
</dbReference>
<sequence>MNYQASQALIERTSGFSKKNLEEGEMQLSENVQLEFGGSKAGKLYEGPNETK</sequence>
<comment type="caution">
    <text evidence="1">The sequence shown here is derived from an EMBL/GenBank/DDBJ whole genome shotgun (WGS) entry which is preliminary data.</text>
</comment>
<gene>
    <name evidence="1" type="ORF">SCALOS_LOCUS7423</name>
</gene>
<evidence type="ECO:0000313" key="1">
    <source>
        <dbReference type="EMBL" id="CAG8614649.1"/>
    </source>
</evidence>
<reference evidence="1" key="1">
    <citation type="submission" date="2021-06" db="EMBL/GenBank/DDBJ databases">
        <authorList>
            <person name="Kallberg Y."/>
            <person name="Tangrot J."/>
            <person name="Rosling A."/>
        </authorList>
    </citation>
    <scope>NUCLEOTIDE SEQUENCE</scope>
    <source>
        <strain evidence="1">AU212A</strain>
    </source>
</reference>
<feature type="non-terminal residue" evidence="1">
    <location>
        <position position="1"/>
    </location>
</feature>
<evidence type="ECO:0000313" key="2">
    <source>
        <dbReference type="Proteomes" id="UP000789860"/>
    </source>
</evidence>
<accession>A0ACA9MX94</accession>